<protein>
    <recommendedName>
        <fullName evidence="4 10">4-alpha-glucanotransferase</fullName>
        <ecNumber evidence="3 10">2.4.1.25</ecNumber>
    </recommendedName>
    <alternativeName>
        <fullName evidence="8 10">Amylomaltase</fullName>
    </alternativeName>
    <alternativeName>
        <fullName evidence="9 10">Disproportionating enzyme</fullName>
    </alternativeName>
</protein>
<comment type="caution">
    <text evidence="11">The sequence shown here is derived from an EMBL/GenBank/DDBJ whole genome shotgun (WGS) entry which is preliminary data.</text>
</comment>
<dbReference type="GO" id="GO:0004134">
    <property type="term" value="F:4-alpha-glucanotransferase activity"/>
    <property type="evidence" value="ECO:0007669"/>
    <property type="project" value="UniProtKB-EC"/>
</dbReference>
<evidence type="ECO:0000256" key="8">
    <source>
        <dbReference type="ARBA" id="ARBA00031423"/>
    </source>
</evidence>
<proteinExistence type="inferred from homology"/>
<keyword evidence="12" id="KW-1185">Reference proteome</keyword>
<evidence type="ECO:0000256" key="5">
    <source>
        <dbReference type="ARBA" id="ARBA00022676"/>
    </source>
</evidence>
<keyword evidence="5 10" id="KW-0328">Glycosyltransferase</keyword>
<evidence type="ECO:0000313" key="11">
    <source>
        <dbReference type="EMBL" id="MBC9209246.1"/>
    </source>
</evidence>
<name>A0ABR7RSQ5_9PROT</name>
<dbReference type="PANTHER" id="PTHR32438:SF5">
    <property type="entry name" value="4-ALPHA-GLUCANOTRANSFERASE DPE1, CHLOROPLASTIC_AMYLOPLASTIC"/>
    <property type="match status" value="1"/>
</dbReference>
<organism evidence="11 12">
    <name type="scientific">Teichococcus aerophilus</name>
    <dbReference type="NCBI Taxonomy" id="1224513"/>
    <lineage>
        <taxon>Bacteria</taxon>
        <taxon>Pseudomonadati</taxon>
        <taxon>Pseudomonadota</taxon>
        <taxon>Alphaproteobacteria</taxon>
        <taxon>Acetobacterales</taxon>
        <taxon>Roseomonadaceae</taxon>
        <taxon>Roseomonas</taxon>
    </lineage>
</organism>
<evidence type="ECO:0000256" key="2">
    <source>
        <dbReference type="ARBA" id="ARBA00005684"/>
    </source>
</evidence>
<dbReference type="Proteomes" id="UP000626026">
    <property type="component" value="Unassembled WGS sequence"/>
</dbReference>
<dbReference type="SUPFAM" id="SSF51445">
    <property type="entry name" value="(Trans)glycosidases"/>
    <property type="match status" value="1"/>
</dbReference>
<accession>A0ABR7RSQ5</accession>
<dbReference type="NCBIfam" id="TIGR00217">
    <property type="entry name" value="malQ"/>
    <property type="match status" value="1"/>
</dbReference>
<dbReference type="EMBL" id="JACTVA010000049">
    <property type="protein sequence ID" value="MBC9209246.1"/>
    <property type="molecule type" value="Genomic_DNA"/>
</dbReference>
<gene>
    <name evidence="11" type="primary">malQ</name>
    <name evidence="11" type="ORF">IBL26_20545</name>
</gene>
<dbReference type="Gene3D" id="3.20.20.80">
    <property type="entry name" value="Glycosidases"/>
    <property type="match status" value="1"/>
</dbReference>
<comment type="catalytic activity">
    <reaction evidence="1 10">
        <text>Transfers a segment of a (1-&gt;4)-alpha-D-glucan to a new position in an acceptor, which may be glucose or a (1-&gt;4)-alpha-D-glucan.</text>
        <dbReference type="EC" id="2.4.1.25"/>
    </reaction>
</comment>
<evidence type="ECO:0000256" key="9">
    <source>
        <dbReference type="ARBA" id="ARBA00031501"/>
    </source>
</evidence>
<evidence type="ECO:0000256" key="4">
    <source>
        <dbReference type="ARBA" id="ARBA00020295"/>
    </source>
</evidence>
<reference evidence="11 12" key="1">
    <citation type="journal article" date="2013" name="Int. J. Syst. Evol. Microbiol.">
        <title>Roseomonas aerophila sp. nov., isolated from air.</title>
        <authorList>
            <person name="Kim S.J."/>
            <person name="Weon H.Y."/>
            <person name="Ahn J.H."/>
            <person name="Hong S.B."/>
            <person name="Seok S.J."/>
            <person name="Whang K.S."/>
            <person name="Kwon S.W."/>
        </authorList>
    </citation>
    <scope>NUCLEOTIDE SEQUENCE [LARGE SCALE GENOMIC DNA]</scope>
    <source>
        <strain evidence="11 12">NBRC 108923</strain>
    </source>
</reference>
<dbReference type="RefSeq" id="WP_187786386.1">
    <property type="nucleotide sequence ID" value="NZ_JACTVA010000049.1"/>
</dbReference>
<dbReference type="Pfam" id="PF02446">
    <property type="entry name" value="Glyco_hydro_77"/>
    <property type="match status" value="1"/>
</dbReference>
<evidence type="ECO:0000256" key="3">
    <source>
        <dbReference type="ARBA" id="ARBA00012560"/>
    </source>
</evidence>
<keyword evidence="7 10" id="KW-0119">Carbohydrate metabolism</keyword>
<keyword evidence="6 10" id="KW-0808">Transferase</keyword>
<comment type="similarity">
    <text evidence="2 10">Belongs to the disproportionating enzyme family.</text>
</comment>
<evidence type="ECO:0000256" key="10">
    <source>
        <dbReference type="RuleBase" id="RU361207"/>
    </source>
</evidence>
<sequence>MSDDALLQLARAAGLMAEWRDAHGNPMTVAPEALRTLLNALGLPADSEAQIAESMAAQRNAMHATPPPLVTTEAGRELRLDMPPGSYRIEAEDGTSADGTATPAYRGARITAPSQPGYYVIESGSRQLILAVAPDHAHRIIDACPDGRAWGLTAQLYSLRRESPQGTGDYAALEALATPAAALGADAIAISPVHAQFSADPNRFSPYAPSSRARLDARHADAGDVMGEPFEPPAHLAKRLAELDALTLIDWPATAETRLAILRDLFKAFANAPQASRDAFAAFRAEGGAALERHAVFEALHQAQFGADPLRWHWHDWPAELRDPQSPAVAAFAAEHAAEVEFHVFLQFLAERGLSGAQRAAKAGGMRIGLIADLAIGVDNGGSDAWGRQADMLQRVEIGAPPDIFNRRGQGWGITSFSPHGLQASGFAGFREMLGAAFRNAGGVRLDHVLGLRRLWLVPEGASPKDGAYLRYPLEDLLRLVALESWRHKAVVIGEDLGTVPAGFRPRLQKAGLAGMRVLWFEKNGQRFTAPGQWTPGAVAMTSTHDLATVAGWWTGNDIVWRKKLGFTPVESPKERQADRNALWAAFRASGVAQSARVPSRERGRPAADAAAAHIGRSACHLALLPLEDAVAAEEQPNLPGTTNQHPNWRRRFDTPVERMLADPVVEMRLRGLARARRAP</sequence>
<evidence type="ECO:0000256" key="6">
    <source>
        <dbReference type="ARBA" id="ARBA00022679"/>
    </source>
</evidence>
<dbReference type="EC" id="2.4.1.25" evidence="3 10"/>
<dbReference type="InterPro" id="IPR017853">
    <property type="entry name" value="GH"/>
</dbReference>
<evidence type="ECO:0000256" key="7">
    <source>
        <dbReference type="ARBA" id="ARBA00023277"/>
    </source>
</evidence>
<evidence type="ECO:0000313" key="12">
    <source>
        <dbReference type="Proteomes" id="UP000626026"/>
    </source>
</evidence>
<dbReference type="InterPro" id="IPR003385">
    <property type="entry name" value="Glyco_hydro_77"/>
</dbReference>
<dbReference type="PANTHER" id="PTHR32438">
    <property type="entry name" value="4-ALPHA-GLUCANOTRANSFERASE DPE1, CHLOROPLASTIC/AMYLOPLASTIC"/>
    <property type="match status" value="1"/>
</dbReference>
<evidence type="ECO:0000256" key="1">
    <source>
        <dbReference type="ARBA" id="ARBA00000439"/>
    </source>
</evidence>